<sequence>MIQIKKTTMFMLMIAFVATAFPAFAADNASKSATYNEDQFLNAFSGKSRKVILEKLGTPTKKEQSVKPSNAMNVIGPKIAAGDADTQKPVNVEMWYYNDLVHYEPKKKYKTTELTFVNDRCMNIAFFNNK</sequence>
<dbReference type="AlphaFoldDB" id="A0A8D5G0F3"/>
<evidence type="ECO:0000256" key="1">
    <source>
        <dbReference type="SAM" id="SignalP"/>
    </source>
</evidence>
<name>A0A8D5G0F3_9PROT</name>
<dbReference type="KEGG" id="mpau:ZMTM_13290"/>
<protein>
    <submittedName>
        <fullName evidence="2">Uncharacterized protein</fullName>
    </submittedName>
</protein>
<keyword evidence="1" id="KW-0732">Signal</keyword>
<feature type="chain" id="PRO_5034834943" evidence="1">
    <location>
        <begin position="26"/>
        <end position="130"/>
    </location>
</feature>
<dbReference type="Proteomes" id="UP000826722">
    <property type="component" value="Chromosome"/>
</dbReference>
<organism evidence="2 3">
    <name type="scientific">Methyloradius palustris</name>
    <dbReference type="NCBI Taxonomy" id="2778876"/>
    <lineage>
        <taxon>Bacteria</taxon>
        <taxon>Pseudomonadati</taxon>
        <taxon>Pseudomonadota</taxon>
        <taxon>Betaproteobacteria</taxon>
        <taxon>Nitrosomonadales</taxon>
        <taxon>Methylophilaceae</taxon>
        <taxon>Methyloradius</taxon>
    </lineage>
</organism>
<accession>A0A8D5G0F3</accession>
<feature type="signal peptide" evidence="1">
    <location>
        <begin position="1"/>
        <end position="25"/>
    </location>
</feature>
<dbReference type="RefSeq" id="WP_221763196.1">
    <property type="nucleotide sequence ID" value="NZ_AP024110.1"/>
</dbReference>
<dbReference type="EMBL" id="AP024110">
    <property type="protein sequence ID" value="BCM25070.1"/>
    <property type="molecule type" value="Genomic_DNA"/>
</dbReference>
<evidence type="ECO:0000313" key="3">
    <source>
        <dbReference type="Proteomes" id="UP000826722"/>
    </source>
</evidence>
<gene>
    <name evidence="2" type="ORF">ZMTM_13290</name>
</gene>
<reference evidence="2" key="1">
    <citation type="journal article" date="2021" name="Arch. Microbiol.">
        <title>Methyloradius palustris gen. nov., sp. nov., a methanol-oxidizing bacterium isolated from snow.</title>
        <authorList>
            <person name="Miyadera T."/>
            <person name="Kojima H."/>
            <person name="Fukui M."/>
        </authorList>
    </citation>
    <scope>NUCLEOTIDE SEQUENCE</scope>
    <source>
        <strain evidence="2">Zm11</strain>
    </source>
</reference>
<keyword evidence="3" id="KW-1185">Reference proteome</keyword>
<evidence type="ECO:0000313" key="2">
    <source>
        <dbReference type="EMBL" id="BCM25070.1"/>
    </source>
</evidence>
<proteinExistence type="predicted"/>